<comment type="caution">
    <text evidence="1">The sequence shown here is derived from an EMBL/GenBank/DDBJ whole genome shotgun (WGS) entry which is preliminary data.</text>
</comment>
<accession>A0ACC3CC12</accession>
<gene>
    <name evidence="1" type="ORF">I4F81_010043</name>
</gene>
<organism evidence="1 2">
    <name type="scientific">Pyropia yezoensis</name>
    <name type="common">Susabi-nori</name>
    <name type="synonym">Porphyra yezoensis</name>
    <dbReference type="NCBI Taxonomy" id="2788"/>
    <lineage>
        <taxon>Eukaryota</taxon>
        <taxon>Rhodophyta</taxon>
        <taxon>Bangiophyceae</taxon>
        <taxon>Bangiales</taxon>
        <taxon>Bangiaceae</taxon>
        <taxon>Pyropia</taxon>
    </lineage>
</organism>
<evidence type="ECO:0000313" key="1">
    <source>
        <dbReference type="EMBL" id="KAK1867536.1"/>
    </source>
</evidence>
<dbReference type="Proteomes" id="UP000798662">
    <property type="component" value="Chromosome 3"/>
</dbReference>
<dbReference type="EMBL" id="CM020620">
    <property type="protein sequence ID" value="KAK1867536.1"/>
    <property type="molecule type" value="Genomic_DNA"/>
</dbReference>
<proteinExistence type="predicted"/>
<evidence type="ECO:0000313" key="2">
    <source>
        <dbReference type="Proteomes" id="UP000798662"/>
    </source>
</evidence>
<keyword evidence="2" id="KW-1185">Reference proteome</keyword>
<protein>
    <submittedName>
        <fullName evidence="1">Uncharacterized protein</fullName>
    </submittedName>
</protein>
<name>A0ACC3CC12_PYRYE</name>
<reference evidence="1" key="1">
    <citation type="submission" date="2019-11" db="EMBL/GenBank/DDBJ databases">
        <title>Nori genome reveals adaptations in red seaweeds to the harsh intertidal environment.</title>
        <authorList>
            <person name="Wang D."/>
            <person name="Mao Y."/>
        </authorList>
    </citation>
    <scope>NUCLEOTIDE SEQUENCE</scope>
    <source>
        <tissue evidence="1">Gametophyte</tissue>
    </source>
</reference>
<sequence>MLARLRRSCPRTPLPPAPPCAPHAQLPPQQWTSRGAHSQPPPKNQQWYRLAATVQHPPPPCSTTPPPLTPPLPAPPPPLLFSPALNPPQPALLTPRATERAGSRHLLLPATAAASRTPVGLERTCKVGCQRLRQSASGSGGQVRRATARHGSGDTRRKSQRRRRRWRRWK</sequence>